<dbReference type="PROSITE" id="PS01124">
    <property type="entry name" value="HTH_ARAC_FAMILY_2"/>
    <property type="match status" value="1"/>
</dbReference>
<evidence type="ECO:0000259" key="6">
    <source>
        <dbReference type="PROSITE" id="PS50110"/>
    </source>
</evidence>
<dbReference type="eggNOG" id="COG4753">
    <property type="taxonomic scope" value="Bacteria"/>
</dbReference>
<dbReference type="GO" id="GO:0043565">
    <property type="term" value="F:sequence-specific DNA binding"/>
    <property type="evidence" value="ECO:0007669"/>
    <property type="project" value="InterPro"/>
</dbReference>
<protein>
    <submittedName>
        <fullName evidence="7">Response regulator containing CheY-like receiver domain and AraC-type DNA-binding domain</fullName>
    </submittedName>
</protein>
<evidence type="ECO:0000256" key="2">
    <source>
        <dbReference type="ARBA" id="ARBA00023125"/>
    </source>
</evidence>
<keyword evidence="3" id="KW-0804">Transcription</keyword>
<sequence>MVRRKARTLRMEAFTIEGHLCKILIVDDEILIRQGIKHYMNWEQEGFSIVGEAANGREALEMIEACRPDIVITDIVMPVMDGEELTKVVKTRYPDIEVVVLSSFGEFEYVRSTFQSGVADYMLKPKLEPRELLQVLNKAAGRTGLRPNAAREAKASAAAAERLLEKITAGFELGGEADRADIRASFPHPVFRLLAVTAKDISEAAAAALQSMVGKRFPGAVCLPFPAGRGLTGFLLNGNADLQTQAPLDGLAAQWADAFGQAGTLLISRPYEDFMRTGDVLREQIHPLARRAFYRPDARWLTFAEDAAPPLTVEAFNLNQFTEAFKLMQFGEAFGGLRRHVEKLRAAGGMDVEEFKSFLNNMIFTITVLTENMGFDAQGLDKEKFRYFDAIQQARNAEEAAGILHAFTAEAERRLADSARNAARDNMKKLLDYIEQNYAEPLSLKEVAKHFHFNPSYLSSWFSARSGEGFVEYVNKIRIHKAAEMLRTGSGSIAEIGAKVGFPDHSYFCKVFKKFTGRSPSEYRRMTAGTARE</sequence>
<dbReference type="SMART" id="SM00342">
    <property type="entry name" value="HTH_ARAC"/>
    <property type="match status" value="1"/>
</dbReference>
<evidence type="ECO:0000313" key="7">
    <source>
        <dbReference type="EMBL" id="AGA56600.1"/>
    </source>
</evidence>
<feature type="domain" description="HTH araC/xylS-type" evidence="5">
    <location>
        <begin position="428"/>
        <end position="526"/>
    </location>
</feature>
<dbReference type="SUPFAM" id="SSF46689">
    <property type="entry name" value="Homeodomain-like"/>
    <property type="match status" value="2"/>
</dbReference>
<dbReference type="STRING" id="717605.Theco_0375"/>
<dbReference type="Gene3D" id="1.10.10.60">
    <property type="entry name" value="Homeodomain-like"/>
    <property type="match status" value="2"/>
</dbReference>
<dbReference type="InterPro" id="IPR018060">
    <property type="entry name" value="HTH_AraC"/>
</dbReference>
<dbReference type="CDD" id="cd17536">
    <property type="entry name" value="REC_YesN-like"/>
    <property type="match status" value="1"/>
</dbReference>
<evidence type="ECO:0000256" key="3">
    <source>
        <dbReference type="ARBA" id="ARBA00023163"/>
    </source>
</evidence>
<reference evidence="8" key="1">
    <citation type="submission" date="2012-01" db="EMBL/GenBank/DDBJ databases">
        <title>Complete sequence of chromosome of Thermobacillus composti KWC4.</title>
        <authorList>
            <person name="Lucas S."/>
            <person name="Han J."/>
            <person name="Lapidus A."/>
            <person name="Cheng J.-F."/>
            <person name="Goodwin L."/>
            <person name="Pitluck S."/>
            <person name="Peters L."/>
            <person name="Ovchinnikova G."/>
            <person name="Teshima H."/>
            <person name="Detter J.C."/>
            <person name="Han C."/>
            <person name="Tapia R."/>
            <person name="Land M."/>
            <person name="Hauser L."/>
            <person name="Kyrpides N."/>
            <person name="Ivanova N."/>
            <person name="Pagani I."/>
            <person name="Anderson I."/>
            <person name="Woyke T."/>
        </authorList>
    </citation>
    <scope>NUCLEOTIDE SEQUENCE [LARGE SCALE GENOMIC DNA]</scope>
    <source>
        <strain evidence="8">DSM 18247 / JCM 13945 / KWC4</strain>
    </source>
</reference>
<feature type="domain" description="Response regulatory" evidence="6">
    <location>
        <begin position="22"/>
        <end position="139"/>
    </location>
</feature>
<dbReference type="PRINTS" id="PR00032">
    <property type="entry name" value="HTHARAC"/>
</dbReference>
<dbReference type="InterPro" id="IPR001789">
    <property type="entry name" value="Sig_transdc_resp-reg_receiver"/>
</dbReference>
<evidence type="ECO:0000259" key="5">
    <source>
        <dbReference type="PROSITE" id="PS01124"/>
    </source>
</evidence>
<accession>L0EBQ5</accession>
<dbReference type="KEGG" id="tco:Theco_0375"/>
<proteinExistence type="predicted"/>
<keyword evidence="4" id="KW-0597">Phosphoprotein</keyword>
<dbReference type="InterPro" id="IPR020449">
    <property type="entry name" value="Tscrpt_reg_AraC-type_HTH"/>
</dbReference>
<evidence type="ECO:0000256" key="1">
    <source>
        <dbReference type="ARBA" id="ARBA00023015"/>
    </source>
</evidence>
<dbReference type="InterPro" id="IPR018062">
    <property type="entry name" value="HTH_AraC-typ_CS"/>
</dbReference>
<dbReference type="Gene3D" id="3.40.50.2300">
    <property type="match status" value="1"/>
</dbReference>
<dbReference type="SMART" id="SM00448">
    <property type="entry name" value="REC"/>
    <property type="match status" value="1"/>
</dbReference>
<name>L0EBQ5_THECK</name>
<dbReference type="Proteomes" id="UP000010795">
    <property type="component" value="Chromosome"/>
</dbReference>
<keyword evidence="1" id="KW-0805">Transcription regulation</keyword>
<dbReference type="GO" id="GO:0000160">
    <property type="term" value="P:phosphorelay signal transduction system"/>
    <property type="evidence" value="ECO:0007669"/>
    <property type="project" value="InterPro"/>
</dbReference>
<feature type="modified residue" description="4-aspartylphosphate" evidence="4">
    <location>
        <position position="74"/>
    </location>
</feature>
<dbReference type="Pfam" id="PF00072">
    <property type="entry name" value="Response_reg"/>
    <property type="match status" value="1"/>
</dbReference>
<dbReference type="PANTHER" id="PTHR43280">
    <property type="entry name" value="ARAC-FAMILY TRANSCRIPTIONAL REGULATOR"/>
    <property type="match status" value="1"/>
</dbReference>
<keyword evidence="8" id="KW-1185">Reference proteome</keyword>
<dbReference type="Pfam" id="PF12833">
    <property type="entry name" value="HTH_18"/>
    <property type="match status" value="1"/>
</dbReference>
<evidence type="ECO:0000313" key="8">
    <source>
        <dbReference type="Proteomes" id="UP000010795"/>
    </source>
</evidence>
<dbReference type="PROSITE" id="PS00041">
    <property type="entry name" value="HTH_ARAC_FAMILY_1"/>
    <property type="match status" value="1"/>
</dbReference>
<dbReference type="GO" id="GO:0003700">
    <property type="term" value="F:DNA-binding transcription factor activity"/>
    <property type="evidence" value="ECO:0007669"/>
    <property type="project" value="InterPro"/>
</dbReference>
<dbReference type="InterPro" id="IPR011006">
    <property type="entry name" value="CheY-like_superfamily"/>
</dbReference>
<dbReference type="AlphaFoldDB" id="L0EBQ5"/>
<dbReference type="HOGENOM" id="CLU_000445_5_0_9"/>
<evidence type="ECO:0000256" key="4">
    <source>
        <dbReference type="PROSITE-ProRule" id="PRU00169"/>
    </source>
</evidence>
<gene>
    <name evidence="7" type="ordered locus">Theco_0375</name>
</gene>
<dbReference type="SUPFAM" id="SSF52172">
    <property type="entry name" value="CheY-like"/>
    <property type="match status" value="1"/>
</dbReference>
<dbReference type="eggNOG" id="COG2207">
    <property type="taxonomic scope" value="Bacteria"/>
</dbReference>
<dbReference type="PANTHER" id="PTHR43280:SF2">
    <property type="entry name" value="HTH-TYPE TRANSCRIPTIONAL REGULATOR EXSA"/>
    <property type="match status" value="1"/>
</dbReference>
<dbReference type="InterPro" id="IPR009057">
    <property type="entry name" value="Homeodomain-like_sf"/>
</dbReference>
<organism evidence="7 8">
    <name type="scientific">Thermobacillus composti (strain DSM 18247 / JCM 13945 / KWC4)</name>
    <dbReference type="NCBI Taxonomy" id="717605"/>
    <lineage>
        <taxon>Bacteria</taxon>
        <taxon>Bacillati</taxon>
        <taxon>Bacillota</taxon>
        <taxon>Bacilli</taxon>
        <taxon>Bacillales</taxon>
        <taxon>Paenibacillaceae</taxon>
        <taxon>Thermobacillus</taxon>
    </lineage>
</organism>
<dbReference type="EMBL" id="CP003255">
    <property type="protein sequence ID" value="AGA56600.1"/>
    <property type="molecule type" value="Genomic_DNA"/>
</dbReference>
<keyword evidence="2 7" id="KW-0238">DNA-binding</keyword>
<dbReference type="PROSITE" id="PS50110">
    <property type="entry name" value="RESPONSE_REGULATORY"/>
    <property type="match status" value="1"/>
</dbReference>